<protein>
    <submittedName>
        <fullName evidence="2">Uncharacterized protein</fullName>
    </submittedName>
</protein>
<sequence length="161" mass="18065">MAATGPYMIRQRSGTWSTAALGRLRRREDTIDSVHESGYMSESRVHALRRRLRPLLPPTATRRERTPLHLRPATPTVNVQRQTSLDCSSVTSAVITELPSRSETRQSIHSVSSEGPETEDFQSYHGAFPEAGVEESLDPRLDSLLDPCAAQTFLRLFKAYQ</sequence>
<evidence type="ECO:0000256" key="1">
    <source>
        <dbReference type="SAM" id="MobiDB-lite"/>
    </source>
</evidence>
<name>A0A167RKK8_CALVF</name>
<dbReference type="Proteomes" id="UP000076738">
    <property type="component" value="Unassembled WGS sequence"/>
</dbReference>
<organism evidence="2 3">
    <name type="scientific">Calocera viscosa (strain TUFC12733)</name>
    <dbReference type="NCBI Taxonomy" id="1330018"/>
    <lineage>
        <taxon>Eukaryota</taxon>
        <taxon>Fungi</taxon>
        <taxon>Dikarya</taxon>
        <taxon>Basidiomycota</taxon>
        <taxon>Agaricomycotina</taxon>
        <taxon>Dacrymycetes</taxon>
        <taxon>Dacrymycetales</taxon>
        <taxon>Dacrymycetaceae</taxon>
        <taxon>Calocera</taxon>
    </lineage>
</organism>
<reference evidence="2 3" key="1">
    <citation type="journal article" date="2016" name="Mol. Biol. Evol.">
        <title>Comparative Genomics of Early-Diverging Mushroom-Forming Fungi Provides Insights into the Origins of Lignocellulose Decay Capabilities.</title>
        <authorList>
            <person name="Nagy L.G."/>
            <person name="Riley R."/>
            <person name="Tritt A."/>
            <person name="Adam C."/>
            <person name="Daum C."/>
            <person name="Floudas D."/>
            <person name="Sun H."/>
            <person name="Yadav J.S."/>
            <person name="Pangilinan J."/>
            <person name="Larsson K.H."/>
            <person name="Matsuura K."/>
            <person name="Barry K."/>
            <person name="Labutti K."/>
            <person name="Kuo R."/>
            <person name="Ohm R.A."/>
            <person name="Bhattacharya S.S."/>
            <person name="Shirouzu T."/>
            <person name="Yoshinaga Y."/>
            <person name="Martin F.M."/>
            <person name="Grigoriev I.V."/>
            <person name="Hibbett D.S."/>
        </authorList>
    </citation>
    <scope>NUCLEOTIDE SEQUENCE [LARGE SCALE GENOMIC DNA]</scope>
    <source>
        <strain evidence="2 3">TUFC12733</strain>
    </source>
</reference>
<evidence type="ECO:0000313" key="3">
    <source>
        <dbReference type="Proteomes" id="UP000076738"/>
    </source>
</evidence>
<keyword evidence="3" id="KW-1185">Reference proteome</keyword>
<dbReference type="AlphaFoldDB" id="A0A167RKK8"/>
<proteinExistence type="predicted"/>
<accession>A0A167RKK8</accession>
<feature type="region of interest" description="Disordered" evidence="1">
    <location>
        <begin position="100"/>
        <end position="121"/>
    </location>
</feature>
<gene>
    <name evidence="2" type="ORF">CALVIDRAFT_220805</name>
</gene>
<evidence type="ECO:0000313" key="2">
    <source>
        <dbReference type="EMBL" id="KZP01011.1"/>
    </source>
</evidence>
<dbReference type="EMBL" id="KV417268">
    <property type="protein sequence ID" value="KZP01011.1"/>
    <property type="molecule type" value="Genomic_DNA"/>
</dbReference>